<proteinExistence type="predicted"/>
<reference evidence="2" key="1">
    <citation type="submission" date="2014-05" db="EMBL/GenBank/DDBJ databases">
        <title>Key roles for freshwater Actinobacteria revealed by deep metagenomic sequencing.</title>
        <authorList>
            <person name="Ghai R."/>
            <person name="Mizuno C.M."/>
            <person name="Picazo A."/>
            <person name="Camacho A."/>
            <person name="Rodriguez-Valera F."/>
        </authorList>
    </citation>
    <scope>NUCLEOTIDE SEQUENCE</scope>
</reference>
<dbReference type="PANTHER" id="PTHR43784">
    <property type="entry name" value="GDSL-LIKE LIPASE/ACYLHYDROLASE, PUTATIVE (AFU_ORTHOLOGUE AFUA_2G00820)-RELATED"/>
    <property type="match status" value="1"/>
</dbReference>
<dbReference type="SUPFAM" id="SSF52266">
    <property type="entry name" value="SGNH hydrolase"/>
    <property type="match status" value="1"/>
</dbReference>
<sequence>MQEITTFAVIGDSAASGVGDPLAESINAGWAYYLAKSINSPLVYINAARPGAKSKEVLENQLPKVLIHKPNICGVIVGGNDLLRNDFNPGKLHQNLREVLAELKSIGATPLMLEIHDPTRVVPMPKLLAQVLRRRVNAVNDVTRSVANEYGAMLVNTRKIPNIYNLENWHIDRMHPSKLGHQRLAEEFRKSLLRLGWQSEPIQIEKSLQRNKKDSLIWLAKNGTPWFFKRSLDLLPAALYLMAVEFVQAKFFRRNTMENENLAFGKFTHSQDLEFPQLEELRVS</sequence>
<dbReference type="InterPro" id="IPR036514">
    <property type="entry name" value="SGNH_hydro_sf"/>
</dbReference>
<organism evidence="2">
    <name type="scientific">freshwater metagenome</name>
    <dbReference type="NCBI Taxonomy" id="449393"/>
    <lineage>
        <taxon>unclassified sequences</taxon>
        <taxon>metagenomes</taxon>
        <taxon>ecological metagenomes</taxon>
    </lineage>
</organism>
<evidence type="ECO:0000259" key="1">
    <source>
        <dbReference type="Pfam" id="PF13472"/>
    </source>
</evidence>
<evidence type="ECO:0000313" key="2">
    <source>
        <dbReference type="EMBL" id="KGA18241.1"/>
    </source>
</evidence>
<accession>A0A094QV86</accession>
<protein>
    <recommendedName>
        <fullName evidence="1">SGNH hydrolase-type esterase domain-containing protein</fullName>
    </recommendedName>
</protein>
<name>A0A094QV86_9ZZZZ</name>
<comment type="caution">
    <text evidence="2">The sequence shown here is derived from an EMBL/GenBank/DDBJ whole genome shotgun (WGS) entry which is preliminary data.</text>
</comment>
<feature type="domain" description="SGNH hydrolase-type esterase" evidence="1">
    <location>
        <begin position="9"/>
        <end position="183"/>
    </location>
</feature>
<dbReference type="InterPro" id="IPR053140">
    <property type="entry name" value="GDSL_Rv0518-like"/>
</dbReference>
<dbReference type="CDD" id="cd01832">
    <property type="entry name" value="SGNH_hydrolase_like_1"/>
    <property type="match status" value="1"/>
</dbReference>
<dbReference type="AlphaFoldDB" id="A0A094QV86"/>
<gene>
    <name evidence="2" type="ORF">GM50_9360</name>
</gene>
<dbReference type="Pfam" id="PF13472">
    <property type="entry name" value="Lipase_GDSL_2"/>
    <property type="match status" value="1"/>
</dbReference>
<dbReference type="InterPro" id="IPR013830">
    <property type="entry name" value="SGNH_hydro"/>
</dbReference>
<dbReference type="Gene3D" id="3.40.50.1110">
    <property type="entry name" value="SGNH hydrolase"/>
    <property type="match status" value="1"/>
</dbReference>
<dbReference type="EMBL" id="JNSK01000028">
    <property type="protein sequence ID" value="KGA18241.1"/>
    <property type="molecule type" value="Genomic_DNA"/>
</dbReference>
<dbReference type="PANTHER" id="PTHR43784:SF2">
    <property type="entry name" value="GDSL-LIKE LIPASE_ACYLHYDROLASE, PUTATIVE (AFU_ORTHOLOGUE AFUA_2G00820)-RELATED"/>
    <property type="match status" value="1"/>
</dbReference>